<dbReference type="PANTHER" id="PTHR45528">
    <property type="entry name" value="SENSOR HISTIDINE KINASE CPXA"/>
    <property type="match status" value="1"/>
</dbReference>
<dbReference type="SMART" id="SM00387">
    <property type="entry name" value="HATPase_c"/>
    <property type="match status" value="1"/>
</dbReference>
<dbReference type="EC" id="2.7.13.3" evidence="3"/>
<dbReference type="PANTHER" id="PTHR45528:SF12">
    <property type="entry name" value="SENSOR HISTIDINE KINASE ARSS"/>
    <property type="match status" value="1"/>
</dbReference>
<evidence type="ECO:0000256" key="12">
    <source>
        <dbReference type="ARBA" id="ARBA00022989"/>
    </source>
</evidence>
<dbReference type="Pfam" id="PF02518">
    <property type="entry name" value="HATPase_c"/>
    <property type="match status" value="1"/>
</dbReference>
<keyword evidence="6" id="KW-0597">Phosphoprotein</keyword>
<evidence type="ECO:0000256" key="6">
    <source>
        <dbReference type="ARBA" id="ARBA00022553"/>
    </source>
</evidence>
<dbReference type="Gene3D" id="1.10.287.130">
    <property type="match status" value="1"/>
</dbReference>
<evidence type="ECO:0000259" key="17">
    <source>
        <dbReference type="PROSITE" id="PS50885"/>
    </source>
</evidence>
<keyword evidence="11" id="KW-0067">ATP-binding</keyword>
<dbReference type="InterPro" id="IPR041610">
    <property type="entry name" value="ArlS_N"/>
</dbReference>
<evidence type="ECO:0000256" key="2">
    <source>
        <dbReference type="ARBA" id="ARBA00004651"/>
    </source>
</evidence>
<dbReference type="CDD" id="cd00075">
    <property type="entry name" value="HATPase"/>
    <property type="match status" value="1"/>
</dbReference>
<dbReference type="InterPro" id="IPR036097">
    <property type="entry name" value="HisK_dim/P_sf"/>
</dbReference>
<keyword evidence="13" id="KW-0902">Two-component regulatory system</keyword>
<keyword evidence="14 15" id="KW-0472">Membrane</keyword>
<dbReference type="InterPro" id="IPR050398">
    <property type="entry name" value="HssS/ArlS-like"/>
</dbReference>
<dbReference type="Pfam" id="PF00512">
    <property type="entry name" value="HisKA"/>
    <property type="match status" value="1"/>
</dbReference>
<evidence type="ECO:0000256" key="4">
    <source>
        <dbReference type="ARBA" id="ARBA00015735"/>
    </source>
</evidence>
<comment type="subcellular location">
    <subcellularLocation>
        <location evidence="2">Cell membrane</location>
        <topology evidence="2">Multi-pass membrane protein</topology>
    </subcellularLocation>
</comment>
<keyword evidence="9" id="KW-0547">Nucleotide-binding</keyword>
<dbReference type="AlphaFoldDB" id="A0A7U3YE90"/>
<dbReference type="GO" id="GO:0005886">
    <property type="term" value="C:plasma membrane"/>
    <property type="evidence" value="ECO:0007669"/>
    <property type="project" value="UniProtKB-SubCell"/>
</dbReference>
<keyword evidence="7" id="KW-0808">Transferase</keyword>
<evidence type="ECO:0000256" key="15">
    <source>
        <dbReference type="SAM" id="Phobius"/>
    </source>
</evidence>
<dbReference type="Gene3D" id="3.30.565.10">
    <property type="entry name" value="Histidine kinase-like ATPase, C-terminal domain"/>
    <property type="match status" value="1"/>
</dbReference>
<dbReference type="Gene3D" id="6.10.340.10">
    <property type="match status" value="1"/>
</dbReference>
<dbReference type="PROSITE" id="PS50885">
    <property type="entry name" value="HAMP"/>
    <property type="match status" value="1"/>
</dbReference>
<name>A0A7U3YE90_GEOS0</name>
<accession>A0A7U3YE90</accession>
<evidence type="ECO:0000256" key="14">
    <source>
        <dbReference type="ARBA" id="ARBA00023136"/>
    </source>
</evidence>
<dbReference type="PRINTS" id="PR00344">
    <property type="entry name" value="BCTRLSENSOR"/>
</dbReference>
<dbReference type="InterPro" id="IPR036890">
    <property type="entry name" value="HATPase_C_sf"/>
</dbReference>
<dbReference type="FunFam" id="1.10.287.130:FF:000001">
    <property type="entry name" value="Two-component sensor histidine kinase"/>
    <property type="match status" value="1"/>
</dbReference>
<dbReference type="EMBL" id="CP002293">
    <property type="protein sequence ID" value="ADP74205.1"/>
    <property type="molecule type" value="Genomic_DNA"/>
</dbReference>
<feature type="transmembrane region" description="Helical" evidence="15">
    <location>
        <begin position="162"/>
        <end position="186"/>
    </location>
</feature>
<feature type="transmembrane region" description="Helical" evidence="15">
    <location>
        <begin position="15"/>
        <end position="33"/>
    </location>
</feature>
<dbReference type="CDD" id="cd00082">
    <property type="entry name" value="HisKA"/>
    <property type="match status" value="1"/>
</dbReference>
<dbReference type="InterPro" id="IPR003660">
    <property type="entry name" value="HAMP_dom"/>
</dbReference>
<keyword evidence="5" id="KW-1003">Cell membrane</keyword>
<dbReference type="FunFam" id="3.30.565.10:FF:000006">
    <property type="entry name" value="Sensor histidine kinase WalK"/>
    <property type="match status" value="1"/>
</dbReference>
<evidence type="ECO:0000256" key="7">
    <source>
        <dbReference type="ARBA" id="ARBA00022679"/>
    </source>
</evidence>
<keyword evidence="12 15" id="KW-1133">Transmembrane helix</keyword>
<protein>
    <recommendedName>
        <fullName evidence="4">Signal transduction histidine-protein kinase ArlS</fullName>
        <ecNumber evidence="3">2.7.13.3</ecNumber>
    </recommendedName>
</protein>
<gene>
    <name evidence="18" type="ORF">GY4MC1_1404</name>
</gene>
<dbReference type="InterPro" id="IPR003594">
    <property type="entry name" value="HATPase_dom"/>
</dbReference>
<dbReference type="SUPFAM" id="SSF47384">
    <property type="entry name" value="Homodimeric domain of signal transducing histidine kinase"/>
    <property type="match status" value="1"/>
</dbReference>
<dbReference type="Pfam" id="PF18719">
    <property type="entry name" value="ArlS_N"/>
    <property type="match status" value="1"/>
</dbReference>
<evidence type="ECO:0000256" key="1">
    <source>
        <dbReference type="ARBA" id="ARBA00000085"/>
    </source>
</evidence>
<evidence type="ECO:0000256" key="9">
    <source>
        <dbReference type="ARBA" id="ARBA00022741"/>
    </source>
</evidence>
<feature type="domain" description="HAMP" evidence="17">
    <location>
        <begin position="187"/>
        <end position="240"/>
    </location>
</feature>
<keyword evidence="10 18" id="KW-0418">Kinase</keyword>
<evidence type="ECO:0000256" key="10">
    <source>
        <dbReference type="ARBA" id="ARBA00022777"/>
    </source>
</evidence>
<evidence type="ECO:0000256" key="5">
    <source>
        <dbReference type="ARBA" id="ARBA00022475"/>
    </source>
</evidence>
<evidence type="ECO:0000259" key="16">
    <source>
        <dbReference type="PROSITE" id="PS50109"/>
    </source>
</evidence>
<sequence>MKLFRMENVSLKWKLTLLSAIAIFITYFVFTFLQYHVVKQWLLNEEEKAMKKTVEEIETYYAVKRNLSWKDIRQSKHLLEKLNEKYQMIRVLDDKGNVVVSVSNGASVSLSPSGSPKEMQLDYHFVNDERFVILRKPLHTSTVNGTIEIARRLAKFQQMTNTLFMIMTVIGIVAMITSAFAGRFVAQNFVGRLKALAETMMDIKNKGMQKRIDVPAANDEMSELMMMFNEMMDEIEHSFERQKQFVEDASHELRTPIAILEGHLSLLKRWGKHNPDILEESLQAAAQEVARLKKLVLELLDLSRAEAITIPNDVAPIDPTRTIEQVAKNFHILYPDFQFVVHDSSSQTVRIRMAKYHLEQLLLILLDNAVKYSQQAKQVTISVKEEERFVTIAVKDCGIGIPRDELEKVFLRFYRVDKARSREKGGVGLGLSIAKEIIDKYDGQITIHSEVGKGTTVELSIPKAKKER</sequence>
<evidence type="ECO:0000256" key="11">
    <source>
        <dbReference type="ARBA" id="ARBA00022840"/>
    </source>
</evidence>
<dbReference type="SUPFAM" id="SSF55874">
    <property type="entry name" value="ATPase domain of HSP90 chaperone/DNA topoisomerase II/histidine kinase"/>
    <property type="match status" value="1"/>
</dbReference>
<dbReference type="InterPro" id="IPR004358">
    <property type="entry name" value="Sig_transdc_His_kin-like_C"/>
</dbReference>
<dbReference type="KEGG" id="gmc:GY4MC1_1404"/>
<dbReference type="SMART" id="SM00388">
    <property type="entry name" value="HisKA"/>
    <property type="match status" value="1"/>
</dbReference>
<evidence type="ECO:0000256" key="3">
    <source>
        <dbReference type="ARBA" id="ARBA00012438"/>
    </source>
</evidence>
<dbReference type="InterPro" id="IPR003661">
    <property type="entry name" value="HisK_dim/P_dom"/>
</dbReference>
<reference evidence="18" key="1">
    <citation type="submission" date="2010-10" db="EMBL/GenBank/DDBJ databases">
        <title>Complete sequence of chromosome of Geobacillus sp. Y4.1MC1.</title>
        <authorList>
            <consortium name="US DOE Joint Genome Institute"/>
            <person name="Lucas S."/>
            <person name="Copeland A."/>
            <person name="Lapidus A."/>
            <person name="Cheng J.-F."/>
            <person name="Bruce D."/>
            <person name="Goodwin L."/>
            <person name="Pitluck S."/>
            <person name="Chertkov O."/>
            <person name="Zhang X."/>
            <person name="Detter J.C."/>
            <person name="Han C."/>
            <person name="Tapia R."/>
            <person name="Land M."/>
            <person name="Hauser L."/>
            <person name="Jeffries C."/>
            <person name="Kyrpides N."/>
            <person name="Ivanova N."/>
            <person name="Ovchinnikova G."/>
            <person name="Brumm P."/>
            <person name="Mead D."/>
            <person name="Woyke T."/>
        </authorList>
    </citation>
    <scope>NUCLEOTIDE SEQUENCE [LARGE SCALE GENOMIC DNA]</scope>
    <source>
        <strain evidence="18">Y4.1MC1</strain>
    </source>
</reference>
<dbReference type="GO" id="GO:0000155">
    <property type="term" value="F:phosphorelay sensor kinase activity"/>
    <property type="evidence" value="ECO:0007669"/>
    <property type="project" value="InterPro"/>
</dbReference>
<comment type="catalytic activity">
    <reaction evidence="1">
        <text>ATP + protein L-histidine = ADP + protein N-phospho-L-histidine.</text>
        <dbReference type="EC" id="2.7.13.3"/>
    </reaction>
</comment>
<evidence type="ECO:0000256" key="8">
    <source>
        <dbReference type="ARBA" id="ARBA00022692"/>
    </source>
</evidence>
<keyword evidence="8 15" id="KW-0812">Transmembrane</keyword>
<evidence type="ECO:0000313" key="18">
    <source>
        <dbReference type="EMBL" id="ADP74205.1"/>
    </source>
</evidence>
<organism evidence="18">
    <name type="scientific">Geobacillus sp. (strain Y4.1MC1)</name>
    <dbReference type="NCBI Taxonomy" id="581103"/>
    <lineage>
        <taxon>Bacteria</taxon>
        <taxon>Bacillati</taxon>
        <taxon>Bacillota</taxon>
        <taxon>Bacilli</taxon>
        <taxon>Bacillales</taxon>
        <taxon>Anoxybacillaceae</taxon>
        <taxon>Geobacillus</taxon>
    </lineage>
</organism>
<dbReference type="InterPro" id="IPR005467">
    <property type="entry name" value="His_kinase_dom"/>
</dbReference>
<feature type="domain" description="Histidine kinase" evidence="16">
    <location>
        <begin position="248"/>
        <end position="465"/>
    </location>
</feature>
<proteinExistence type="predicted"/>
<dbReference type="GO" id="GO:0005524">
    <property type="term" value="F:ATP binding"/>
    <property type="evidence" value="ECO:0007669"/>
    <property type="project" value="UniProtKB-KW"/>
</dbReference>
<evidence type="ECO:0000256" key="13">
    <source>
        <dbReference type="ARBA" id="ARBA00023012"/>
    </source>
</evidence>
<dbReference type="PROSITE" id="PS50109">
    <property type="entry name" value="HIS_KIN"/>
    <property type="match status" value="1"/>
</dbReference>